<reference evidence="1 2" key="1">
    <citation type="submission" date="2019-08" db="EMBL/GenBank/DDBJ databases">
        <title>Complete genome sequence of Candidatus Uab amorphum.</title>
        <authorList>
            <person name="Shiratori T."/>
            <person name="Suzuki S."/>
            <person name="Kakizawa Y."/>
            <person name="Ishida K."/>
        </authorList>
    </citation>
    <scope>NUCLEOTIDE SEQUENCE [LARGE SCALE GENOMIC DNA]</scope>
    <source>
        <strain evidence="1 2">SRT547</strain>
    </source>
</reference>
<dbReference type="GO" id="GO:0005975">
    <property type="term" value="P:carbohydrate metabolic process"/>
    <property type="evidence" value="ECO:0007669"/>
    <property type="project" value="InterPro"/>
</dbReference>
<name>A0A5S9F640_UABAM</name>
<dbReference type="Gene3D" id="2.130.10.10">
    <property type="entry name" value="YVTN repeat-like/Quinoprotein amine dehydrogenase"/>
    <property type="match status" value="1"/>
</dbReference>
<keyword evidence="1" id="KW-0808">Transferase</keyword>
<keyword evidence="2" id="KW-1185">Reference proteome</keyword>
<dbReference type="SUPFAM" id="SSF48208">
    <property type="entry name" value="Six-hairpin glycosidases"/>
    <property type="match status" value="1"/>
</dbReference>
<keyword evidence="1" id="KW-0418">Kinase</keyword>
<dbReference type="Proteomes" id="UP000326354">
    <property type="component" value="Chromosome"/>
</dbReference>
<dbReference type="KEGG" id="uam:UABAM_05681"/>
<accession>A0A5S9F640</accession>
<evidence type="ECO:0000313" key="2">
    <source>
        <dbReference type="Proteomes" id="UP000326354"/>
    </source>
</evidence>
<proteinExistence type="predicted"/>
<dbReference type="GO" id="GO:0016301">
    <property type="term" value="F:kinase activity"/>
    <property type="evidence" value="ECO:0007669"/>
    <property type="project" value="UniProtKB-KW"/>
</dbReference>
<dbReference type="SUPFAM" id="SSF63829">
    <property type="entry name" value="Calcium-dependent phosphotriesterase"/>
    <property type="match status" value="1"/>
</dbReference>
<organism evidence="1 2">
    <name type="scientific">Uabimicrobium amorphum</name>
    <dbReference type="NCBI Taxonomy" id="2596890"/>
    <lineage>
        <taxon>Bacteria</taxon>
        <taxon>Pseudomonadati</taxon>
        <taxon>Planctomycetota</taxon>
        <taxon>Candidatus Uabimicrobiia</taxon>
        <taxon>Candidatus Uabimicrobiales</taxon>
        <taxon>Candidatus Uabimicrobiaceae</taxon>
        <taxon>Candidatus Uabimicrobium</taxon>
    </lineage>
</organism>
<evidence type="ECO:0000313" key="1">
    <source>
        <dbReference type="EMBL" id="BBM87278.1"/>
    </source>
</evidence>
<dbReference type="InterPro" id="IPR015943">
    <property type="entry name" value="WD40/YVTN_repeat-like_dom_sf"/>
</dbReference>
<dbReference type="AlphaFoldDB" id="A0A5S9F640"/>
<protein>
    <submittedName>
        <fullName evidence="1">Sensor histidine kinase</fullName>
    </submittedName>
</protein>
<dbReference type="EMBL" id="AP019860">
    <property type="protein sequence ID" value="BBM87278.1"/>
    <property type="molecule type" value="Genomic_DNA"/>
</dbReference>
<dbReference type="InterPro" id="IPR008928">
    <property type="entry name" value="6-hairpin_glycosidase_sf"/>
</dbReference>
<gene>
    <name evidence="1" type="ORF">UABAM_05681</name>
</gene>
<sequence>MVFGLIRRKDNFMFRKWILFLVVHSVIFAHNYYQDFSQKWSNNKDLAFKPLCIGAKDGLWLIGADKIAIYDGKNFQTFALSQRLSAPCFYVSKKNKVYIGDSKGLFVWDNDALRHEVGSPENVRFIDEDDHGRLWVVSDRTLYSRKDNKWRKFREAEADIRGIAMWGNRRGAVATDLGVWLLHHGKRNYFMELLERPLGLLSQDVRSVVIDNSGNLFIGSKKGLNLYDLRDTWIALTPQEKLPIVDVTCMELAKDGTLWIGMKKGLVRFRDGKWHYFASKRWLVNDHVVDIVCENGHVYALHNEGVSHLYSKNITLQQKSDIYQQRVIERHKRYNFVMDRNLSVRGNVTSGKVGISDNDGLWTGMYIAAQAFRYATLKDNPSAKTQAQEALSEARSALEALHFLYKITGIKGFPARAVRHKSEPEYGVAHRDWRKPENPEWEWKGDTSSDEISGHYFALYTAYKFLPDEKDKEKAKLIAKELTDHILDNNYTIVDVDGLPTTWGVWNPENINHREMWSWERGLNSLQMLAFLKMAHYIVGDPRYEKEYKKLIERHAYAMNTINQKIVQPYQVFHDTQLAYLSYYPLLQLEKNNDLRRIYLMSLNRTFRYVEKERCPVWNFMTHLFSAKSSAVAEGITTLEEIPIDLIDWSVDHRHRRDIAKQPKNKWQQDDLAQLPLSYRERYIRRWDGNPYRLTGGSRGMREREPTFFLFPYWLGKYHKLIAD</sequence>